<gene>
    <name evidence="9" type="ORF">BECKUNK1418G_GA0071005_10347</name>
    <name evidence="10" type="ORF">BECKUNK1418H_GA0071006_10408</name>
</gene>
<dbReference type="PANTHER" id="PTHR11228">
    <property type="entry name" value="RADICAL SAM DOMAIN PROTEIN"/>
    <property type="match status" value="1"/>
</dbReference>
<protein>
    <submittedName>
        <fullName evidence="10">4Fe-4S single cluster domain-containing protein</fullName>
    </submittedName>
</protein>
<dbReference type="GO" id="GO:0046872">
    <property type="term" value="F:metal ion binding"/>
    <property type="evidence" value="ECO:0007669"/>
    <property type="project" value="UniProtKB-KW"/>
</dbReference>
<dbReference type="PANTHER" id="PTHR11228:SF7">
    <property type="entry name" value="PQQA PEPTIDE CYCLASE"/>
    <property type="match status" value="1"/>
</dbReference>
<dbReference type="GO" id="GO:0016491">
    <property type="term" value="F:oxidoreductase activity"/>
    <property type="evidence" value="ECO:0007669"/>
    <property type="project" value="UniProtKB-KW"/>
</dbReference>
<evidence type="ECO:0000313" key="10">
    <source>
        <dbReference type="EMBL" id="VFK70829.1"/>
    </source>
</evidence>
<evidence type="ECO:0000256" key="1">
    <source>
        <dbReference type="ARBA" id="ARBA00001966"/>
    </source>
</evidence>
<keyword evidence="4" id="KW-0479">Metal-binding</keyword>
<comment type="cofactor">
    <cofactor evidence="1">
        <name>[4Fe-4S] cluster</name>
        <dbReference type="ChEBI" id="CHEBI:49883"/>
    </cofactor>
</comment>
<keyword evidence="2" id="KW-0004">4Fe-4S</keyword>
<dbReference type="GO" id="GO:0051539">
    <property type="term" value="F:4 iron, 4 sulfur cluster binding"/>
    <property type="evidence" value="ECO:0007669"/>
    <property type="project" value="UniProtKB-KW"/>
</dbReference>
<keyword evidence="7" id="KW-0411">Iron-sulfur</keyword>
<dbReference type="InterPro" id="IPR007197">
    <property type="entry name" value="rSAM"/>
</dbReference>
<dbReference type="InterPro" id="IPR000385">
    <property type="entry name" value="MoaA_NifB_PqqE_Fe-S-bd_CS"/>
</dbReference>
<dbReference type="InterPro" id="IPR058240">
    <property type="entry name" value="rSAM_sf"/>
</dbReference>
<reference evidence="10" key="1">
    <citation type="submission" date="2019-02" db="EMBL/GenBank/DDBJ databases">
        <authorList>
            <person name="Gruber-Vodicka R. H."/>
            <person name="Seah K. B. B."/>
        </authorList>
    </citation>
    <scope>NUCLEOTIDE SEQUENCE</scope>
    <source>
        <strain evidence="10">BECK_BY19</strain>
        <strain evidence="9">BECK_BY8</strain>
    </source>
</reference>
<evidence type="ECO:0000313" key="9">
    <source>
        <dbReference type="EMBL" id="VFK63482.1"/>
    </source>
</evidence>
<proteinExistence type="predicted"/>
<keyword evidence="3" id="KW-0949">S-adenosyl-L-methionine</keyword>
<dbReference type="SFLD" id="SFLDS00029">
    <property type="entry name" value="Radical_SAM"/>
    <property type="match status" value="1"/>
</dbReference>
<evidence type="ECO:0000256" key="7">
    <source>
        <dbReference type="ARBA" id="ARBA00023014"/>
    </source>
</evidence>
<dbReference type="InterPro" id="IPR023885">
    <property type="entry name" value="4Fe4S-binding_SPASM_dom"/>
</dbReference>
<dbReference type="InterPro" id="IPR013785">
    <property type="entry name" value="Aldolase_TIM"/>
</dbReference>
<dbReference type="CDD" id="cd01335">
    <property type="entry name" value="Radical_SAM"/>
    <property type="match status" value="1"/>
</dbReference>
<accession>A0A451AXP9</accession>
<keyword evidence="6" id="KW-0408">Iron</keyword>
<evidence type="ECO:0000256" key="4">
    <source>
        <dbReference type="ARBA" id="ARBA00022723"/>
    </source>
</evidence>
<dbReference type="InterPro" id="IPR050377">
    <property type="entry name" value="Radical_SAM_PqqE_MftC-like"/>
</dbReference>
<dbReference type="SUPFAM" id="SSF102114">
    <property type="entry name" value="Radical SAM enzymes"/>
    <property type="match status" value="1"/>
</dbReference>
<dbReference type="Gene3D" id="3.20.20.70">
    <property type="entry name" value="Aldolase class I"/>
    <property type="match status" value="1"/>
</dbReference>
<dbReference type="Pfam" id="PF13186">
    <property type="entry name" value="SPASM"/>
    <property type="match status" value="1"/>
</dbReference>
<dbReference type="CDD" id="cd21109">
    <property type="entry name" value="SPASM"/>
    <property type="match status" value="1"/>
</dbReference>
<dbReference type="Pfam" id="PF04055">
    <property type="entry name" value="Radical_SAM"/>
    <property type="match status" value="1"/>
</dbReference>
<evidence type="ECO:0000256" key="5">
    <source>
        <dbReference type="ARBA" id="ARBA00023002"/>
    </source>
</evidence>
<name>A0A451AXP9_9GAMM</name>
<evidence type="ECO:0000256" key="6">
    <source>
        <dbReference type="ARBA" id="ARBA00023004"/>
    </source>
</evidence>
<feature type="domain" description="Radical SAM core" evidence="8">
    <location>
        <begin position="10"/>
        <end position="220"/>
    </location>
</feature>
<organism evidence="10">
    <name type="scientific">Candidatus Kentrum sp. UNK</name>
    <dbReference type="NCBI Taxonomy" id="2126344"/>
    <lineage>
        <taxon>Bacteria</taxon>
        <taxon>Pseudomonadati</taxon>
        <taxon>Pseudomonadota</taxon>
        <taxon>Gammaproteobacteria</taxon>
        <taxon>Candidatus Kentrum</taxon>
    </lineage>
</organism>
<dbReference type="EMBL" id="CAADFZ010000034">
    <property type="protein sequence ID" value="VFK63482.1"/>
    <property type="molecule type" value="Genomic_DNA"/>
</dbReference>
<dbReference type="AlphaFoldDB" id="A0A451AXP9"/>
<dbReference type="SFLD" id="SFLDG01067">
    <property type="entry name" value="SPASM/twitch_domain_containing"/>
    <property type="match status" value="1"/>
</dbReference>
<dbReference type="PROSITE" id="PS51918">
    <property type="entry name" value="RADICAL_SAM"/>
    <property type="match status" value="1"/>
</dbReference>
<evidence type="ECO:0000256" key="2">
    <source>
        <dbReference type="ARBA" id="ARBA00022485"/>
    </source>
</evidence>
<dbReference type="SFLD" id="SFLDG01387">
    <property type="entry name" value="BtrN-like_SPASM_domain_contain"/>
    <property type="match status" value="1"/>
</dbReference>
<evidence type="ECO:0000259" key="8">
    <source>
        <dbReference type="PROSITE" id="PS51918"/>
    </source>
</evidence>
<dbReference type="InterPro" id="IPR034391">
    <property type="entry name" value="AdoMet-like_SPASM_containing"/>
</dbReference>
<dbReference type="EMBL" id="CAADGD010000040">
    <property type="protein sequence ID" value="VFK70829.1"/>
    <property type="molecule type" value="Genomic_DNA"/>
</dbReference>
<sequence>MKANTFSTKMEYPQWVVIQLMEHCNLRCSMCYEWGENGSYPGKKELASLDFKVLEKTILELRPARPFFGLFGGEPFLYRQIGDVIRLIKEGGSKVDIPTNGMLIAKKAEMLVETQPNRLWISLDGPEEINDRQRGQGVFRSVMEGIDRLHKVREAKNSRYPKIGVTFIVTPLTYPYIEEFFLNCLDLSRIEHLSIEFQTYITEEKHRDYTKVLQRDFGIEKAPIAAGSIQYPADFAAMDYASIVRQINKVREVCDQRGIYFVAYPKTTEQNNVRNYFTANWKEMTDKRAMCLFPWVYTEIAATGEVSVCHTFYDMPLGNINEHSLLDIRRGEPIQQARNYLRKNGLFPICTGCARYYADPSKH</sequence>
<dbReference type="PROSITE" id="PS01305">
    <property type="entry name" value="MOAA_NIFB_PQQE"/>
    <property type="match status" value="1"/>
</dbReference>
<evidence type="ECO:0000256" key="3">
    <source>
        <dbReference type="ARBA" id="ARBA00022691"/>
    </source>
</evidence>
<keyword evidence="5" id="KW-0560">Oxidoreductase</keyword>